<evidence type="ECO:0000313" key="3">
    <source>
        <dbReference type="Proteomes" id="UP000053105"/>
    </source>
</evidence>
<accession>A0A0M8ZX23</accession>
<evidence type="ECO:0000313" key="2">
    <source>
        <dbReference type="EMBL" id="KOX72677.1"/>
    </source>
</evidence>
<keyword evidence="3" id="KW-1185">Reference proteome</keyword>
<protein>
    <submittedName>
        <fullName evidence="2">Uncharacterized protein</fullName>
    </submittedName>
</protein>
<feature type="region of interest" description="Disordered" evidence="1">
    <location>
        <begin position="38"/>
        <end position="73"/>
    </location>
</feature>
<dbReference type="EMBL" id="KQ435814">
    <property type="protein sequence ID" value="KOX72677.1"/>
    <property type="molecule type" value="Genomic_DNA"/>
</dbReference>
<name>A0A0M8ZX23_9HYME</name>
<organism evidence="2 3">
    <name type="scientific">Melipona quadrifasciata</name>
    <dbReference type="NCBI Taxonomy" id="166423"/>
    <lineage>
        <taxon>Eukaryota</taxon>
        <taxon>Metazoa</taxon>
        <taxon>Ecdysozoa</taxon>
        <taxon>Arthropoda</taxon>
        <taxon>Hexapoda</taxon>
        <taxon>Insecta</taxon>
        <taxon>Pterygota</taxon>
        <taxon>Neoptera</taxon>
        <taxon>Endopterygota</taxon>
        <taxon>Hymenoptera</taxon>
        <taxon>Apocrita</taxon>
        <taxon>Aculeata</taxon>
        <taxon>Apoidea</taxon>
        <taxon>Anthophila</taxon>
        <taxon>Apidae</taxon>
        <taxon>Melipona</taxon>
    </lineage>
</organism>
<sequence>MLLEPPPRDPLSVPDSIAPDICEFTGSPCPPCSTLFISGEPPANHRPITMKRIRKRQTKPRKTKKVGPGGSRE</sequence>
<dbReference type="AlphaFoldDB" id="A0A0M8ZX23"/>
<dbReference type="Proteomes" id="UP000053105">
    <property type="component" value="Unassembled WGS sequence"/>
</dbReference>
<evidence type="ECO:0000256" key="1">
    <source>
        <dbReference type="SAM" id="MobiDB-lite"/>
    </source>
</evidence>
<proteinExistence type="predicted"/>
<reference evidence="2 3" key="1">
    <citation type="submission" date="2015-07" db="EMBL/GenBank/DDBJ databases">
        <title>The genome of Melipona quadrifasciata.</title>
        <authorList>
            <person name="Pan H."/>
            <person name="Kapheim K."/>
        </authorList>
    </citation>
    <scope>NUCLEOTIDE SEQUENCE [LARGE SCALE GENOMIC DNA]</scope>
    <source>
        <strain evidence="2">0111107301</strain>
        <tissue evidence="2">Whole body</tissue>
    </source>
</reference>
<feature type="compositionally biased region" description="Basic residues" evidence="1">
    <location>
        <begin position="48"/>
        <end position="65"/>
    </location>
</feature>
<gene>
    <name evidence="2" type="ORF">WN51_02971</name>
</gene>